<feature type="region of interest" description="Disordered" evidence="1">
    <location>
        <begin position="199"/>
        <end position="221"/>
    </location>
</feature>
<accession>A0A6A6ECE2</accession>
<feature type="region of interest" description="Disordered" evidence="1">
    <location>
        <begin position="249"/>
        <end position="352"/>
    </location>
</feature>
<proteinExistence type="predicted"/>
<sequence>MAGSQQQQIIDTIFNMKRRLLRKDDSSDSEETDTPYNNRMQSLKRKAQYTRSGKPETSTKPPPYKKRIEHAGYHRYILQRNPPRFDPDGDIVELGDEYEDEDDLSTVEDNPYADIQLENLLAPLTSAADLPTHPSYSIPYTSKHLTNLTSEAGAISRKEQVALWKAKNLFTKLQGDVSWVPCGLMDMDNEQLQVPWGSSTSLQVTNGTGVQTPPASSRQAPRLEVLVTDETHTQDTLETVPDVTMEDADQANGTAPVNNGGGDQGLAINGRTGAETSKIEGNGTEPAVNGASHNHTTNAASQENGDVLPSPPAEDVSETASQQTAHRMTTRARAQAVSKTPSPPSSPSSVVNPIHPIYTFPTDFLPDRDFGLPAAEAEDTRMLLLAFVQKQEEIARAATDLFVGMLQGERMRQDVFKWSKAEAHVGEMSDGEDWYDREDWGLDQDLIKGKDEEEDEGAVQGKKSTRQRRKPDRDDR</sequence>
<evidence type="ECO:0000256" key="1">
    <source>
        <dbReference type="SAM" id="MobiDB-lite"/>
    </source>
</evidence>
<evidence type="ECO:0000259" key="2">
    <source>
        <dbReference type="Pfam" id="PF08595"/>
    </source>
</evidence>
<reference evidence="3" key="1">
    <citation type="journal article" date="2020" name="Stud. Mycol.">
        <title>101 Dothideomycetes genomes: a test case for predicting lifestyles and emergence of pathogens.</title>
        <authorList>
            <person name="Haridas S."/>
            <person name="Albert R."/>
            <person name="Binder M."/>
            <person name="Bloem J."/>
            <person name="Labutti K."/>
            <person name="Salamov A."/>
            <person name="Andreopoulos B."/>
            <person name="Baker S."/>
            <person name="Barry K."/>
            <person name="Bills G."/>
            <person name="Bluhm B."/>
            <person name="Cannon C."/>
            <person name="Castanera R."/>
            <person name="Culley D."/>
            <person name="Daum C."/>
            <person name="Ezra D."/>
            <person name="Gonzalez J."/>
            <person name="Henrissat B."/>
            <person name="Kuo A."/>
            <person name="Liang C."/>
            <person name="Lipzen A."/>
            <person name="Lutzoni F."/>
            <person name="Magnuson J."/>
            <person name="Mondo S."/>
            <person name="Nolan M."/>
            <person name="Ohm R."/>
            <person name="Pangilinan J."/>
            <person name="Park H.-J."/>
            <person name="Ramirez L."/>
            <person name="Alfaro M."/>
            <person name="Sun H."/>
            <person name="Tritt A."/>
            <person name="Yoshinaga Y."/>
            <person name="Zwiers L.-H."/>
            <person name="Turgeon B."/>
            <person name="Goodwin S."/>
            <person name="Spatafora J."/>
            <person name="Crous P."/>
            <person name="Grigoriev I."/>
        </authorList>
    </citation>
    <scope>NUCLEOTIDE SEQUENCE</scope>
    <source>
        <strain evidence="3">CBS 207.26</strain>
    </source>
</reference>
<feature type="compositionally biased region" description="Polar residues" evidence="1">
    <location>
        <begin position="318"/>
        <end position="327"/>
    </location>
</feature>
<feature type="compositionally biased region" description="Polar residues" evidence="1">
    <location>
        <begin position="49"/>
        <end position="59"/>
    </location>
</feature>
<evidence type="ECO:0000313" key="4">
    <source>
        <dbReference type="Proteomes" id="UP000800200"/>
    </source>
</evidence>
<keyword evidence="4" id="KW-1185">Reference proteome</keyword>
<dbReference type="EMBL" id="ML994620">
    <property type="protein sequence ID" value="KAF2189657.1"/>
    <property type="molecule type" value="Genomic_DNA"/>
</dbReference>
<dbReference type="InterPro" id="IPR013904">
    <property type="entry name" value="RXT2_N"/>
</dbReference>
<feature type="compositionally biased region" description="Polar residues" evidence="1">
    <location>
        <begin position="291"/>
        <end position="304"/>
    </location>
</feature>
<dbReference type="GO" id="GO:0033698">
    <property type="term" value="C:Rpd3L complex"/>
    <property type="evidence" value="ECO:0007669"/>
    <property type="project" value="TreeGrafter"/>
</dbReference>
<gene>
    <name evidence="3" type="ORF">K469DRAFT_45532</name>
</gene>
<evidence type="ECO:0000313" key="3">
    <source>
        <dbReference type="EMBL" id="KAF2189657.1"/>
    </source>
</evidence>
<dbReference type="AlphaFoldDB" id="A0A6A6ECE2"/>
<organism evidence="3 4">
    <name type="scientific">Zopfia rhizophila CBS 207.26</name>
    <dbReference type="NCBI Taxonomy" id="1314779"/>
    <lineage>
        <taxon>Eukaryota</taxon>
        <taxon>Fungi</taxon>
        <taxon>Dikarya</taxon>
        <taxon>Ascomycota</taxon>
        <taxon>Pezizomycotina</taxon>
        <taxon>Dothideomycetes</taxon>
        <taxon>Dothideomycetes incertae sedis</taxon>
        <taxon>Zopfiaceae</taxon>
        <taxon>Zopfia</taxon>
    </lineage>
</organism>
<feature type="region of interest" description="Disordered" evidence="1">
    <location>
        <begin position="445"/>
        <end position="476"/>
    </location>
</feature>
<protein>
    <recommendedName>
        <fullName evidence="2">Transcriptional regulatory protein RXT2 N-terminal domain-containing protein</fullName>
    </recommendedName>
</protein>
<dbReference type="GO" id="GO:0005829">
    <property type="term" value="C:cytosol"/>
    <property type="evidence" value="ECO:0007669"/>
    <property type="project" value="TreeGrafter"/>
</dbReference>
<dbReference type="PANTHER" id="PTHR28232:SF1">
    <property type="entry name" value="TRANSCRIPTIONAL REGULATORY PROTEIN RXT2"/>
    <property type="match status" value="1"/>
</dbReference>
<dbReference type="InterPro" id="IPR039602">
    <property type="entry name" value="Rxt2"/>
</dbReference>
<name>A0A6A6ECE2_9PEZI</name>
<feature type="region of interest" description="Disordered" evidence="1">
    <location>
        <begin position="20"/>
        <end position="66"/>
    </location>
</feature>
<dbReference type="Pfam" id="PF08595">
    <property type="entry name" value="RXT2_N"/>
    <property type="match status" value="1"/>
</dbReference>
<dbReference type="PANTHER" id="PTHR28232">
    <property type="entry name" value="TRANSCRIPTIONAL REGULATORY PROTEIN RXT2"/>
    <property type="match status" value="1"/>
</dbReference>
<feature type="compositionally biased region" description="Polar residues" evidence="1">
    <location>
        <begin position="199"/>
        <end position="219"/>
    </location>
</feature>
<dbReference type="Proteomes" id="UP000800200">
    <property type="component" value="Unassembled WGS sequence"/>
</dbReference>
<dbReference type="OrthoDB" id="441210at2759"/>
<feature type="domain" description="Transcriptional regulatory protein RXT2 N-terminal" evidence="2">
    <location>
        <begin position="38"/>
        <end position="176"/>
    </location>
</feature>